<dbReference type="PRINTS" id="PR00411">
    <property type="entry name" value="PNDRDTASEI"/>
</dbReference>
<reference evidence="3" key="1">
    <citation type="journal article" date="2019" name="Int. J. Syst. Evol. Microbiol.">
        <title>The Global Catalogue of Microorganisms (GCM) 10K type strain sequencing project: providing services to taxonomists for standard genome sequencing and annotation.</title>
        <authorList>
            <consortium name="The Broad Institute Genomics Platform"/>
            <consortium name="The Broad Institute Genome Sequencing Center for Infectious Disease"/>
            <person name="Wu L."/>
            <person name="Ma J."/>
        </authorList>
    </citation>
    <scope>NUCLEOTIDE SEQUENCE [LARGE SCALE GENOMIC DNA]</scope>
    <source>
        <strain evidence="3">CGMCC 1.16444</strain>
    </source>
</reference>
<comment type="caution">
    <text evidence="2">The sequence shown here is derived from an EMBL/GenBank/DDBJ whole genome shotgun (WGS) entry which is preliminary data.</text>
</comment>
<dbReference type="InterPro" id="IPR050982">
    <property type="entry name" value="Auxin_biosynth/cation_transpt"/>
</dbReference>
<dbReference type="RefSeq" id="WP_114956719.1">
    <property type="nucleotide sequence ID" value="NZ_JBHSJF010000006.1"/>
</dbReference>
<organism evidence="2 3">
    <name type="scientific">Flaviflagellibacter deserti</name>
    <dbReference type="NCBI Taxonomy" id="2267266"/>
    <lineage>
        <taxon>Bacteria</taxon>
        <taxon>Pseudomonadati</taxon>
        <taxon>Pseudomonadota</taxon>
        <taxon>Alphaproteobacteria</taxon>
        <taxon>Hyphomicrobiales</taxon>
        <taxon>Flaviflagellibacter</taxon>
    </lineage>
</organism>
<dbReference type="PRINTS" id="PR00368">
    <property type="entry name" value="FADPNR"/>
</dbReference>
<keyword evidence="3" id="KW-1185">Reference proteome</keyword>
<evidence type="ECO:0000313" key="2">
    <source>
        <dbReference type="EMBL" id="MFC5069072.1"/>
    </source>
</evidence>
<dbReference type="PANTHER" id="PTHR43539:SF78">
    <property type="entry name" value="FLAVIN-CONTAINING MONOOXYGENASE"/>
    <property type="match status" value="1"/>
</dbReference>
<name>A0ABV9Z5X5_9HYPH</name>
<dbReference type="Gene3D" id="3.50.50.60">
    <property type="entry name" value="FAD/NAD(P)-binding domain"/>
    <property type="match status" value="1"/>
</dbReference>
<dbReference type="PANTHER" id="PTHR43539">
    <property type="entry name" value="FLAVIN-BINDING MONOOXYGENASE-LIKE PROTEIN (AFU_ORTHOLOGUE AFUA_4G09220)"/>
    <property type="match status" value="1"/>
</dbReference>
<accession>A0ABV9Z5X5</accession>
<evidence type="ECO:0000313" key="3">
    <source>
        <dbReference type="Proteomes" id="UP001595796"/>
    </source>
</evidence>
<dbReference type="InterPro" id="IPR036188">
    <property type="entry name" value="FAD/NAD-bd_sf"/>
</dbReference>
<gene>
    <name evidence="2" type="ORF">ACFPFW_13730</name>
</gene>
<protein>
    <submittedName>
        <fullName evidence="2">FAD-dependent oxidoreductase</fullName>
    </submittedName>
</protein>
<dbReference type="SUPFAM" id="SSF51905">
    <property type="entry name" value="FAD/NAD(P)-binding domain"/>
    <property type="match status" value="1"/>
</dbReference>
<dbReference type="Proteomes" id="UP001595796">
    <property type="component" value="Unassembled WGS sequence"/>
</dbReference>
<dbReference type="Pfam" id="PF13738">
    <property type="entry name" value="Pyr_redox_3"/>
    <property type="match status" value="1"/>
</dbReference>
<keyword evidence="1" id="KW-0560">Oxidoreductase</keyword>
<dbReference type="EMBL" id="JBHSJF010000006">
    <property type="protein sequence ID" value="MFC5069072.1"/>
    <property type="molecule type" value="Genomic_DNA"/>
</dbReference>
<proteinExistence type="predicted"/>
<evidence type="ECO:0000256" key="1">
    <source>
        <dbReference type="ARBA" id="ARBA00023002"/>
    </source>
</evidence>
<sequence length="449" mass="46674">MSSTVAIIGAGPIGLAAAAYLVKRGLKPVILEQGPSVGSSLRSWSHVRVFTPWSLNIDGAARELLMQRGWEEPEPDDLPTGADLVDRYLEPLARHPAIAEGLLLNAKVIAVARTDTDKLGDRRKGTSFTVRWVDGEGCQNDVKAKAVIDASGTWGHPNPMGRNGLSILGEDELGDSILYGIPDIAGKLADEFAGKRTLVVGGGHSAINAVLDLVRLKDRDPATEVLWGLRRSGVDRLVGGGLNDALPGRGSLGLAAQREIDAGQVTLLAPFVAGSVSRKDGAVHVSASSPGGRTPLVVDRIVVATGSRPDFGFLRELRISIDAAVEAPPALAPLIDPNVHSCGTVSPHGAVELAHPESDFYIVGSKSYGRAPTFLMATGYEQVRSVVAEIAGDHIAAREVRLILPETGVCGSTASAKASSGCCAPPPPAERAVGACCGVTASTEEPTSA</sequence>